<dbReference type="Proteomes" id="UP000019489">
    <property type="component" value="Unassembled WGS sequence"/>
</dbReference>
<dbReference type="InterPro" id="IPR014284">
    <property type="entry name" value="RNA_pol_sigma-70_dom"/>
</dbReference>
<dbReference type="NCBIfam" id="TIGR02937">
    <property type="entry name" value="sigma70-ECF"/>
    <property type="match status" value="1"/>
</dbReference>
<dbReference type="Gene3D" id="1.10.10.10">
    <property type="entry name" value="Winged helix-like DNA-binding domain superfamily/Winged helix DNA-binding domain"/>
    <property type="match status" value="1"/>
</dbReference>
<evidence type="ECO:0000256" key="3">
    <source>
        <dbReference type="ARBA" id="ARBA00023082"/>
    </source>
</evidence>
<dbReference type="AlphaFoldDB" id="W9G9M0"/>
<dbReference type="PANTHER" id="PTHR43133:SF64">
    <property type="entry name" value="ECF SIGMA FACTOR"/>
    <property type="match status" value="1"/>
</dbReference>
<gene>
    <name evidence="7" type="ORF">N865_14805</name>
</gene>
<evidence type="ECO:0000313" key="7">
    <source>
        <dbReference type="EMBL" id="EWT00539.1"/>
    </source>
</evidence>
<organism evidence="7 8">
    <name type="scientific">Intrasporangium oryzae NRRL B-24470</name>
    <dbReference type="NCBI Taxonomy" id="1386089"/>
    <lineage>
        <taxon>Bacteria</taxon>
        <taxon>Bacillati</taxon>
        <taxon>Actinomycetota</taxon>
        <taxon>Actinomycetes</taxon>
        <taxon>Micrococcales</taxon>
        <taxon>Intrasporangiaceae</taxon>
        <taxon>Intrasporangium</taxon>
    </lineage>
</organism>
<comment type="caution">
    <text evidence="7">The sequence shown here is derived from an EMBL/GenBank/DDBJ whole genome shotgun (WGS) entry which is preliminary data.</text>
</comment>
<evidence type="ECO:0000259" key="6">
    <source>
        <dbReference type="Pfam" id="PF08281"/>
    </source>
</evidence>
<dbReference type="InterPro" id="IPR036388">
    <property type="entry name" value="WH-like_DNA-bd_sf"/>
</dbReference>
<keyword evidence="3" id="KW-0731">Sigma factor</keyword>
<keyword evidence="8" id="KW-1185">Reference proteome</keyword>
<feature type="domain" description="RNA polymerase sigma-70 region 2" evidence="5">
    <location>
        <begin position="8"/>
        <end position="72"/>
    </location>
</feature>
<comment type="similarity">
    <text evidence="1">Belongs to the sigma-70 factor family. ECF subfamily.</text>
</comment>
<dbReference type="GO" id="GO:0006352">
    <property type="term" value="P:DNA-templated transcription initiation"/>
    <property type="evidence" value="ECO:0007669"/>
    <property type="project" value="InterPro"/>
</dbReference>
<keyword evidence="4" id="KW-0804">Transcription</keyword>
<dbReference type="GO" id="GO:0003677">
    <property type="term" value="F:DNA binding"/>
    <property type="evidence" value="ECO:0007669"/>
    <property type="project" value="InterPro"/>
</dbReference>
<evidence type="ECO:0000313" key="8">
    <source>
        <dbReference type="Proteomes" id="UP000019489"/>
    </source>
</evidence>
<dbReference type="InterPro" id="IPR007627">
    <property type="entry name" value="RNA_pol_sigma70_r2"/>
</dbReference>
<dbReference type="InterPro" id="IPR013249">
    <property type="entry name" value="RNA_pol_sigma70_r4_t2"/>
</dbReference>
<dbReference type="InterPro" id="IPR013325">
    <property type="entry name" value="RNA_pol_sigma_r2"/>
</dbReference>
<dbReference type="SUPFAM" id="SSF88659">
    <property type="entry name" value="Sigma3 and sigma4 domains of RNA polymerase sigma factors"/>
    <property type="match status" value="1"/>
</dbReference>
<dbReference type="Gene3D" id="1.10.1740.10">
    <property type="match status" value="1"/>
</dbReference>
<dbReference type="STRING" id="1386089.N865_14805"/>
<evidence type="ECO:0000256" key="2">
    <source>
        <dbReference type="ARBA" id="ARBA00023015"/>
    </source>
</evidence>
<evidence type="ECO:0000256" key="1">
    <source>
        <dbReference type="ARBA" id="ARBA00010641"/>
    </source>
</evidence>
<feature type="domain" description="RNA polymerase sigma factor 70 region 4 type 2" evidence="6">
    <location>
        <begin position="104"/>
        <end position="155"/>
    </location>
</feature>
<dbReference type="Pfam" id="PF04542">
    <property type="entry name" value="Sigma70_r2"/>
    <property type="match status" value="1"/>
</dbReference>
<dbReference type="SUPFAM" id="SSF88946">
    <property type="entry name" value="Sigma2 domain of RNA polymerase sigma factors"/>
    <property type="match status" value="1"/>
</dbReference>
<dbReference type="PANTHER" id="PTHR43133">
    <property type="entry name" value="RNA POLYMERASE ECF-TYPE SIGMA FACTO"/>
    <property type="match status" value="1"/>
</dbReference>
<dbReference type="InterPro" id="IPR013324">
    <property type="entry name" value="RNA_pol_sigma_r3/r4-like"/>
</dbReference>
<dbReference type="InterPro" id="IPR039425">
    <property type="entry name" value="RNA_pol_sigma-70-like"/>
</dbReference>
<dbReference type="EMBL" id="AWSA01000040">
    <property type="protein sequence ID" value="EWT00539.1"/>
    <property type="molecule type" value="Genomic_DNA"/>
</dbReference>
<sequence length="163" mass="18564">MHEDFRALFDGHATRVVRLAALLGAEDPEDVAQEAFCRLFEKRDRLRGEIAEAGAYLNRTVVNLVRDRHRRSMTHRRLGLLNRRDDERQEPSAEELGVRADDHRRVSAALRAIAPRRREAVVLRYWLDLSYADIAVVMGTSLGSAKSSVSRGLDDLYAHLEES</sequence>
<evidence type="ECO:0000256" key="4">
    <source>
        <dbReference type="ARBA" id="ARBA00023163"/>
    </source>
</evidence>
<proteinExistence type="inferred from homology"/>
<evidence type="ECO:0000259" key="5">
    <source>
        <dbReference type="Pfam" id="PF04542"/>
    </source>
</evidence>
<dbReference type="eggNOG" id="COG1595">
    <property type="taxonomic scope" value="Bacteria"/>
</dbReference>
<dbReference type="Pfam" id="PF08281">
    <property type="entry name" value="Sigma70_r4_2"/>
    <property type="match status" value="1"/>
</dbReference>
<accession>W9G9M0</accession>
<dbReference type="GO" id="GO:0016987">
    <property type="term" value="F:sigma factor activity"/>
    <property type="evidence" value="ECO:0007669"/>
    <property type="project" value="UniProtKB-KW"/>
</dbReference>
<reference evidence="7 8" key="1">
    <citation type="submission" date="2013-08" db="EMBL/GenBank/DDBJ databases">
        <title>Intrasporangium oryzae NRRL B-24470.</title>
        <authorList>
            <person name="Liu H."/>
            <person name="Wang G."/>
        </authorList>
    </citation>
    <scope>NUCLEOTIDE SEQUENCE [LARGE SCALE GENOMIC DNA]</scope>
    <source>
        <strain evidence="7 8">NRRL B-24470</strain>
    </source>
</reference>
<protein>
    <submittedName>
        <fullName evidence="7">RNA polymerase sigma 70</fullName>
    </submittedName>
</protein>
<name>W9G9M0_9MICO</name>
<keyword evidence="2" id="KW-0805">Transcription regulation</keyword>